<name>A0A0A9CRL9_ARUDO</name>
<sequence>MFIFCTKRVSNGMFIFEVTTLMNSTPKTHLLLTKNPVDSSFSVQRGIMHAIPELVLAVWKLWLT</sequence>
<proteinExistence type="predicted"/>
<evidence type="ECO:0000313" key="1">
    <source>
        <dbReference type="EMBL" id="JAD74102.1"/>
    </source>
</evidence>
<reference evidence="1" key="1">
    <citation type="submission" date="2014-09" db="EMBL/GenBank/DDBJ databases">
        <authorList>
            <person name="Magalhaes I.L.F."/>
            <person name="Oliveira U."/>
            <person name="Santos F.R."/>
            <person name="Vidigal T.H.D.A."/>
            <person name="Brescovit A.D."/>
            <person name="Santos A.J."/>
        </authorList>
    </citation>
    <scope>NUCLEOTIDE SEQUENCE</scope>
    <source>
        <tissue evidence="1">Shoot tissue taken approximately 20 cm above the soil surface</tissue>
    </source>
</reference>
<accession>A0A0A9CRL9</accession>
<organism evidence="1">
    <name type="scientific">Arundo donax</name>
    <name type="common">Giant reed</name>
    <name type="synonym">Donax arundinaceus</name>
    <dbReference type="NCBI Taxonomy" id="35708"/>
    <lineage>
        <taxon>Eukaryota</taxon>
        <taxon>Viridiplantae</taxon>
        <taxon>Streptophyta</taxon>
        <taxon>Embryophyta</taxon>
        <taxon>Tracheophyta</taxon>
        <taxon>Spermatophyta</taxon>
        <taxon>Magnoliopsida</taxon>
        <taxon>Liliopsida</taxon>
        <taxon>Poales</taxon>
        <taxon>Poaceae</taxon>
        <taxon>PACMAD clade</taxon>
        <taxon>Arundinoideae</taxon>
        <taxon>Arundineae</taxon>
        <taxon>Arundo</taxon>
    </lineage>
</organism>
<dbReference type="AlphaFoldDB" id="A0A0A9CRL9"/>
<reference evidence="1" key="2">
    <citation type="journal article" date="2015" name="Data Brief">
        <title>Shoot transcriptome of the giant reed, Arundo donax.</title>
        <authorList>
            <person name="Barrero R.A."/>
            <person name="Guerrero F.D."/>
            <person name="Moolhuijzen P."/>
            <person name="Goolsby J.A."/>
            <person name="Tidwell J."/>
            <person name="Bellgard S.E."/>
            <person name="Bellgard M.I."/>
        </authorList>
    </citation>
    <scope>NUCLEOTIDE SEQUENCE</scope>
    <source>
        <tissue evidence="1">Shoot tissue taken approximately 20 cm above the soil surface</tissue>
    </source>
</reference>
<dbReference type="EMBL" id="GBRH01223793">
    <property type="protein sequence ID" value="JAD74102.1"/>
    <property type="molecule type" value="Transcribed_RNA"/>
</dbReference>
<protein>
    <submittedName>
        <fullName evidence="1">Uncharacterized protein</fullName>
    </submittedName>
</protein>